<keyword evidence="1" id="KW-0812">Transmembrane</keyword>
<dbReference type="EMBL" id="SRKY01000001">
    <property type="protein sequence ID" value="THH38979.1"/>
    <property type="molecule type" value="Genomic_DNA"/>
</dbReference>
<comment type="caution">
    <text evidence="2">The sequence shown here is derived from an EMBL/GenBank/DDBJ whole genome shotgun (WGS) entry which is preliminary data.</text>
</comment>
<protein>
    <submittedName>
        <fullName evidence="2">Uncharacterized protein</fullName>
    </submittedName>
</protein>
<keyword evidence="1" id="KW-1133">Transmembrane helix</keyword>
<keyword evidence="3" id="KW-1185">Reference proteome</keyword>
<proteinExistence type="predicted"/>
<accession>A0A4S4NH59</accession>
<evidence type="ECO:0000313" key="3">
    <source>
        <dbReference type="Proteomes" id="UP000306602"/>
    </source>
</evidence>
<sequence>MAELWAFLFSPAGIAAYAGFWAFKLMAGAWIIRQSLRVLPETARARVEYRLSRLKAMSPRRPSFRRSRQGL</sequence>
<reference evidence="2 3" key="1">
    <citation type="submission" date="2019-04" db="EMBL/GenBank/DDBJ databases">
        <title>Shimia ponticola sp. nov., isolated from seawater.</title>
        <authorList>
            <person name="Kim Y.-O."/>
            <person name="Yoon J.-H."/>
        </authorList>
    </citation>
    <scope>NUCLEOTIDE SEQUENCE [LARGE SCALE GENOMIC DNA]</scope>
    <source>
        <strain evidence="2 3">MYP11</strain>
    </source>
</reference>
<dbReference type="Proteomes" id="UP000306602">
    <property type="component" value="Unassembled WGS sequence"/>
</dbReference>
<organism evidence="2 3">
    <name type="scientific">Aliishimia ponticola</name>
    <dbReference type="NCBI Taxonomy" id="2499833"/>
    <lineage>
        <taxon>Bacteria</taxon>
        <taxon>Pseudomonadati</taxon>
        <taxon>Pseudomonadota</taxon>
        <taxon>Alphaproteobacteria</taxon>
        <taxon>Rhodobacterales</taxon>
        <taxon>Paracoccaceae</taxon>
        <taxon>Aliishimia</taxon>
    </lineage>
</organism>
<name>A0A4S4NH59_9RHOB</name>
<evidence type="ECO:0000313" key="2">
    <source>
        <dbReference type="EMBL" id="THH38979.1"/>
    </source>
</evidence>
<keyword evidence="1" id="KW-0472">Membrane</keyword>
<evidence type="ECO:0000256" key="1">
    <source>
        <dbReference type="SAM" id="Phobius"/>
    </source>
</evidence>
<dbReference type="AlphaFoldDB" id="A0A4S4NH59"/>
<dbReference type="OrthoDB" id="7866241at2"/>
<dbReference type="RefSeq" id="WP_136461898.1">
    <property type="nucleotide sequence ID" value="NZ_SRKY01000001.1"/>
</dbReference>
<feature type="transmembrane region" description="Helical" evidence="1">
    <location>
        <begin position="6"/>
        <end position="27"/>
    </location>
</feature>
<gene>
    <name evidence="2" type="ORF">E4Z66_05320</name>
</gene>